<accession>A0A813FR52</accession>
<keyword evidence="7" id="KW-1185">Reference proteome</keyword>
<evidence type="ECO:0000313" key="6">
    <source>
        <dbReference type="EMBL" id="CAE8616536.1"/>
    </source>
</evidence>
<evidence type="ECO:0000256" key="5">
    <source>
        <dbReference type="SAM" id="Coils"/>
    </source>
</evidence>
<dbReference type="GO" id="GO:0046961">
    <property type="term" value="F:proton-transporting ATPase activity, rotational mechanism"/>
    <property type="evidence" value="ECO:0007669"/>
    <property type="project" value="InterPro"/>
</dbReference>
<dbReference type="PANTHER" id="PTHR12713">
    <property type="entry name" value="VACUOLAR ATP SYNTHASE SUBUNIT G"/>
    <property type="match status" value="1"/>
</dbReference>
<reference evidence="6" key="1">
    <citation type="submission" date="2021-02" db="EMBL/GenBank/DDBJ databases">
        <authorList>
            <person name="Dougan E. K."/>
            <person name="Rhodes N."/>
            <person name="Thang M."/>
            <person name="Chan C."/>
        </authorList>
    </citation>
    <scope>NUCLEOTIDE SEQUENCE</scope>
</reference>
<dbReference type="AlphaFoldDB" id="A0A813FR52"/>
<protein>
    <recommendedName>
        <fullName evidence="8">V-type proton ATPase subunit G</fullName>
    </recommendedName>
</protein>
<dbReference type="EMBL" id="CAJNNV010025897">
    <property type="protein sequence ID" value="CAE8616536.1"/>
    <property type="molecule type" value="Genomic_DNA"/>
</dbReference>
<dbReference type="OrthoDB" id="250802at2759"/>
<organism evidence="6 7">
    <name type="scientific">Polarella glacialis</name>
    <name type="common">Dinoflagellate</name>
    <dbReference type="NCBI Taxonomy" id="89957"/>
    <lineage>
        <taxon>Eukaryota</taxon>
        <taxon>Sar</taxon>
        <taxon>Alveolata</taxon>
        <taxon>Dinophyceae</taxon>
        <taxon>Suessiales</taxon>
        <taxon>Suessiaceae</taxon>
        <taxon>Polarella</taxon>
    </lineage>
</organism>
<name>A0A813FR52_POLGL</name>
<evidence type="ECO:0000256" key="2">
    <source>
        <dbReference type="ARBA" id="ARBA00022448"/>
    </source>
</evidence>
<comment type="similarity">
    <text evidence="1">Belongs to the V-ATPase G subunit family.</text>
</comment>
<keyword evidence="4" id="KW-0406">Ion transport</keyword>
<proteinExistence type="inferred from homology"/>
<dbReference type="GO" id="GO:0016887">
    <property type="term" value="F:ATP hydrolysis activity"/>
    <property type="evidence" value="ECO:0007669"/>
    <property type="project" value="TreeGrafter"/>
</dbReference>
<sequence length="164" mass="18049">SFVLGQQSSSAEGQEFAGAMALIEQLLVAEKQADEIVANAKKNRLTKLKQAREKAEEEVKDFREKEEAKFQKECAVKAKADPNESLKATTLQDIEKVINDYATNKGRCIEFVVGKVLDVATSLTSTQKQALQTGTVETNTSSTQKQVLQTIGSTEEKLDFDLYG</sequence>
<feature type="coiled-coil region" evidence="5">
    <location>
        <begin position="38"/>
        <end position="72"/>
    </location>
</feature>
<evidence type="ECO:0008006" key="8">
    <source>
        <dbReference type="Google" id="ProtNLM"/>
    </source>
</evidence>
<dbReference type="Pfam" id="PF03179">
    <property type="entry name" value="V-ATPase_G"/>
    <property type="match status" value="1"/>
</dbReference>
<evidence type="ECO:0000256" key="1">
    <source>
        <dbReference type="ARBA" id="ARBA00010066"/>
    </source>
</evidence>
<evidence type="ECO:0000256" key="4">
    <source>
        <dbReference type="ARBA" id="ARBA00023065"/>
    </source>
</evidence>
<keyword evidence="2" id="KW-0813">Transport</keyword>
<dbReference type="Gene3D" id="1.20.5.2950">
    <property type="match status" value="1"/>
</dbReference>
<keyword evidence="5" id="KW-0175">Coiled coil</keyword>
<evidence type="ECO:0000313" key="7">
    <source>
        <dbReference type="Proteomes" id="UP000654075"/>
    </source>
</evidence>
<dbReference type="GO" id="GO:0000221">
    <property type="term" value="C:vacuolar proton-transporting V-type ATPase, V1 domain"/>
    <property type="evidence" value="ECO:0007669"/>
    <property type="project" value="TreeGrafter"/>
</dbReference>
<dbReference type="PANTHER" id="PTHR12713:SF11">
    <property type="entry name" value="V-TYPE PROTON ATPASE SUBUNIT G"/>
    <property type="match status" value="1"/>
</dbReference>
<keyword evidence="3" id="KW-0375">Hydrogen ion transport</keyword>
<feature type="non-terminal residue" evidence="6">
    <location>
        <position position="164"/>
    </location>
</feature>
<gene>
    <name evidence="6" type="ORF">PGLA1383_LOCUS34219</name>
</gene>
<evidence type="ECO:0000256" key="3">
    <source>
        <dbReference type="ARBA" id="ARBA00022781"/>
    </source>
</evidence>
<dbReference type="InterPro" id="IPR005124">
    <property type="entry name" value="V-ATPase_G"/>
</dbReference>
<comment type="caution">
    <text evidence="6">The sequence shown here is derived from an EMBL/GenBank/DDBJ whole genome shotgun (WGS) entry which is preliminary data.</text>
</comment>
<dbReference type="Proteomes" id="UP000654075">
    <property type="component" value="Unassembled WGS sequence"/>
</dbReference>